<feature type="region of interest" description="Disordered" evidence="1">
    <location>
        <begin position="1"/>
        <end position="23"/>
    </location>
</feature>
<proteinExistence type="predicted"/>
<protein>
    <submittedName>
        <fullName evidence="2">Uncharacterized protein</fullName>
    </submittedName>
</protein>
<dbReference type="EMBL" id="GBXM01025863">
    <property type="protein sequence ID" value="JAH82714.1"/>
    <property type="molecule type" value="Transcribed_RNA"/>
</dbReference>
<sequence length="23" mass="2642">MGADSNLPSVRFWGDQRPPLPDW</sequence>
<organism evidence="2">
    <name type="scientific">Anguilla anguilla</name>
    <name type="common">European freshwater eel</name>
    <name type="synonym">Muraena anguilla</name>
    <dbReference type="NCBI Taxonomy" id="7936"/>
    <lineage>
        <taxon>Eukaryota</taxon>
        <taxon>Metazoa</taxon>
        <taxon>Chordata</taxon>
        <taxon>Craniata</taxon>
        <taxon>Vertebrata</taxon>
        <taxon>Euteleostomi</taxon>
        <taxon>Actinopterygii</taxon>
        <taxon>Neopterygii</taxon>
        <taxon>Teleostei</taxon>
        <taxon>Anguilliformes</taxon>
        <taxon>Anguillidae</taxon>
        <taxon>Anguilla</taxon>
    </lineage>
</organism>
<evidence type="ECO:0000313" key="2">
    <source>
        <dbReference type="EMBL" id="JAH82714.1"/>
    </source>
</evidence>
<evidence type="ECO:0000256" key="1">
    <source>
        <dbReference type="SAM" id="MobiDB-lite"/>
    </source>
</evidence>
<dbReference type="AlphaFoldDB" id="A0A0E9VX24"/>
<reference evidence="2" key="2">
    <citation type="journal article" date="2015" name="Fish Shellfish Immunol.">
        <title>Early steps in the European eel (Anguilla anguilla)-Vibrio vulnificus interaction in the gills: Role of the RtxA13 toxin.</title>
        <authorList>
            <person name="Callol A."/>
            <person name="Pajuelo D."/>
            <person name="Ebbesson L."/>
            <person name="Teles M."/>
            <person name="MacKenzie S."/>
            <person name="Amaro C."/>
        </authorList>
    </citation>
    <scope>NUCLEOTIDE SEQUENCE</scope>
</reference>
<name>A0A0E9VX24_ANGAN</name>
<reference evidence="2" key="1">
    <citation type="submission" date="2014-11" db="EMBL/GenBank/DDBJ databases">
        <authorList>
            <person name="Amaro Gonzalez C."/>
        </authorList>
    </citation>
    <scope>NUCLEOTIDE SEQUENCE</scope>
</reference>
<accession>A0A0E9VX24</accession>